<reference evidence="2 3" key="1">
    <citation type="submission" date="2020-09" db="EMBL/GenBank/DDBJ databases">
        <title>Genome sequences of type strains of Chitinophaga qingshengii and Chitinophaga varians.</title>
        <authorList>
            <person name="Kittiwongwattana C."/>
        </authorList>
    </citation>
    <scope>NUCLEOTIDE SEQUENCE [LARGE SCALE GENOMIC DNA]</scope>
    <source>
        <strain evidence="2 3">JCM 30026</strain>
    </source>
</reference>
<sequence>MKTTNAFQRYTCAAAAFLLLATACSKKDNDVKPPEPTGPVTYLIETITTTADNTTKTDSFVYNNKQQLITIYIPQKDRGPEFTTSYHLTYDDAGKVSKTTTMFKGAATAVGTPTWKDGKVAVLEQSAGATGGDRNWVYEFNSQGQATLIGSKDSLFAPGIVRYFEYTYEGKDVIKQYAYTGPKTHDPQQGNTYTYKYDKGPNPFYAIYKNNPYVHFYSELTSYQVLPSEHNLTYFERGGTIYNFENTYDQQTGLLLAQKATATNGSVVYVTSAKFKYVRIQH</sequence>
<proteinExistence type="predicted"/>
<organism evidence="2 3">
    <name type="scientific">Chitinophaga qingshengii</name>
    <dbReference type="NCBI Taxonomy" id="1569794"/>
    <lineage>
        <taxon>Bacteria</taxon>
        <taxon>Pseudomonadati</taxon>
        <taxon>Bacteroidota</taxon>
        <taxon>Chitinophagia</taxon>
        <taxon>Chitinophagales</taxon>
        <taxon>Chitinophagaceae</taxon>
        <taxon>Chitinophaga</taxon>
    </lineage>
</organism>
<dbReference type="RefSeq" id="WP_188089594.1">
    <property type="nucleotide sequence ID" value="NZ_JACVFC010000002.1"/>
</dbReference>
<evidence type="ECO:0000256" key="1">
    <source>
        <dbReference type="SAM" id="SignalP"/>
    </source>
</evidence>
<comment type="caution">
    <text evidence="2">The sequence shown here is derived from an EMBL/GenBank/DDBJ whole genome shotgun (WGS) entry which is preliminary data.</text>
</comment>
<name>A0ABR7TR63_9BACT</name>
<gene>
    <name evidence="2" type="ORF">ICL07_18985</name>
</gene>
<evidence type="ECO:0000313" key="2">
    <source>
        <dbReference type="EMBL" id="MBC9932478.1"/>
    </source>
</evidence>
<dbReference type="Proteomes" id="UP000659124">
    <property type="component" value="Unassembled WGS sequence"/>
</dbReference>
<feature type="signal peptide" evidence="1">
    <location>
        <begin position="1"/>
        <end position="26"/>
    </location>
</feature>
<keyword evidence="3" id="KW-1185">Reference proteome</keyword>
<feature type="chain" id="PRO_5046350012" description="DUF4595 domain-containing protein" evidence="1">
    <location>
        <begin position="27"/>
        <end position="282"/>
    </location>
</feature>
<dbReference type="EMBL" id="JACVFC010000002">
    <property type="protein sequence ID" value="MBC9932478.1"/>
    <property type="molecule type" value="Genomic_DNA"/>
</dbReference>
<accession>A0ABR7TR63</accession>
<dbReference type="PROSITE" id="PS51257">
    <property type="entry name" value="PROKAR_LIPOPROTEIN"/>
    <property type="match status" value="1"/>
</dbReference>
<evidence type="ECO:0008006" key="4">
    <source>
        <dbReference type="Google" id="ProtNLM"/>
    </source>
</evidence>
<keyword evidence="1" id="KW-0732">Signal</keyword>
<protein>
    <recommendedName>
        <fullName evidence="4">DUF4595 domain-containing protein</fullName>
    </recommendedName>
</protein>
<evidence type="ECO:0000313" key="3">
    <source>
        <dbReference type="Proteomes" id="UP000659124"/>
    </source>
</evidence>